<dbReference type="InterPro" id="IPR009218">
    <property type="entry name" value="HD_phosphohydro"/>
</dbReference>
<keyword evidence="2" id="KW-1185">Reference proteome</keyword>
<dbReference type="SUPFAM" id="SSF109604">
    <property type="entry name" value="HD-domain/PDEase-like"/>
    <property type="match status" value="1"/>
</dbReference>
<dbReference type="RefSeq" id="WP_119276192.1">
    <property type="nucleotide sequence ID" value="NZ_QWLA01000010.1"/>
</dbReference>
<dbReference type="PIRSF" id="PIRSF035170">
    <property type="entry name" value="HD_phosphohydro"/>
    <property type="match status" value="1"/>
</dbReference>
<gene>
    <name evidence="1" type="ORF">Mrose_00857</name>
</gene>
<proteinExistence type="predicted"/>
<sequence>MALFTLGNSGRKRLIRRWSALMRALEAPEEIRFGLLDDLLRRYGEPHRSYHNLFHIEWLFSALEPHPIAEQAALELAVWFHDAVYDTTRDTNEEESAELARRTLEPFDPELAHRVSDMVLATKTHHSDDPATQLLLDADLSILGAESAVYQRYSRAIRQEYAWLPPEAYRAGRLRVLRSFLSRPRIYVTQAFGGLEEAARANLRGEVEWLEQVQPEQLNPP</sequence>
<evidence type="ECO:0000313" key="1">
    <source>
        <dbReference type="EMBL" id="RIH88448.1"/>
    </source>
</evidence>
<dbReference type="PANTHER" id="PTHR21174">
    <property type="match status" value="1"/>
</dbReference>
<name>A0A399EWM2_9DEIN</name>
<dbReference type="AlphaFoldDB" id="A0A399EWM2"/>
<accession>A0A399EWM2</accession>
<evidence type="ECO:0000313" key="2">
    <source>
        <dbReference type="Proteomes" id="UP000265341"/>
    </source>
</evidence>
<protein>
    <recommendedName>
        <fullName evidence="3">N-methyl-D-aspartate receptor NMDAR2C subunit</fullName>
    </recommendedName>
</protein>
<dbReference type="Proteomes" id="UP000265341">
    <property type="component" value="Unassembled WGS sequence"/>
</dbReference>
<dbReference type="EMBL" id="QWLA01000010">
    <property type="protein sequence ID" value="RIH88448.1"/>
    <property type="molecule type" value="Genomic_DNA"/>
</dbReference>
<reference evidence="1 2" key="1">
    <citation type="submission" date="2018-08" db="EMBL/GenBank/DDBJ databases">
        <title>Meiothermus roseus NBRC 110900 genome sequencing project.</title>
        <authorList>
            <person name="Da Costa M.S."/>
            <person name="Albuquerque L."/>
            <person name="Raposo P."/>
            <person name="Froufe H.J.C."/>
            <person name="Barroso C.S."/>
            <person name="Egas C."/>
        </authorList>
    </citation>
    <scope>NUCLEOTIDE SEQUENCE [LARGE SCALE GENOMIC DNA]</scope>
    <source>
        <strain evidence="1 2">NBRC 110900</strain>
    </source>
</reference>
<dbReference type="PANTHER" id="PTHR21174:SF0">
    <property type="entry name" value="HD PHOSPHOHYDROLASE FAMILY PROTEIN-RELATED"/>
    <property type="match status" value="1"/>
</dbReference>
<evidence type="ECO:0008006" key="3">
    <source>
        <dbReference type="Google" id="ProtNLM"/>
    </source>
</evidence>
<comment type="caution">
    <text evidence="1">The sequence shown here is derived from an EMBL/GenBank/DDBJ whole genome shotgun (WGS) entry which is preliminary data.</text>
</comment>
<dbReference type="Gene3D" id="1.10.3210.10">
    <property type="entry name" value="Hypothetical protein af1432"/>
    <property type="match status" value="1"/>
</dbReference>
<dbReference type="OrthoDB" id="9808993at2"/>
<organism evidence="1 2">
    <name type="scientific">Calidithermus roseus</name>
    <dbReference type="NCBI Taxonomy" id="1644118"/>
    <lineage>
        <taxon>Bacteria</taxon>
        <taxon>Thermotogati</taxon>
        <taxon>Deinococcota</taxon>
        <taxon>Deinococci</taxon>
        <taxon>Thermales</taxon>
        <taxon>Thermaceae</taxon>
        <taxon>Calidithermus</taxon>
    </lineage>
</organism>